<dbReference type="GeneID" id="91344170"/>
<feature type="chain" id="PRO_5045860194" evidence="2">
    <location>
        <begin position="22"/>
        <end position="54"/>
    </location>
</feature>
<keyword evidence="1" id="KW-0812">Transmembrane</keyword>
<feature type="signal peptide" evidence="2">
    <location>
        <begin position="1"/>
        <end position="21"/>
    </location>
</feature>
<keyword evidence="1" id="KW-0472">Membrane</keyword>
<feature type="transmembrane region" description="Helical" evidence="1">
    <location>
        <begin position="29"/>
        <end position="50"/>
    </location>
</feature>
<keyword evidence="4" id="KW-1185">Reference proteome</keyword>
<dbReference type="EMBL" id="CP109495">
    <property type="protein sequence ID" value="WUX52938.1"/>
    <property type="molecule type" value="Genomic_DNA"/>
</dbReference>
<reference evidence="3" key="1">
    <citation type="submission" date="2022-10" db="EMBL/GenBank/DDBJ databases">
        <title>The complete genomes of actinobacterial strains from the NBC collection.</title>
        <authorList>
            <person name="Joergensen T.S."/>
            <person name="Alvarez Arevalo M."/>
            <person name="Sterndorff E.B."/>
            <person name="Faurdal D."/>
            <person name="Vuksanovic O."/>
            <person name="Mourched A.-S."/>
            <person name="Charusanti P."/>
            <person name="Shaw S."/>
            <person name="Blin K."/>
            <person name="Weber T."/>
        </authorList>
    </citation>
    <scope>NUCLEOTIDE SEQUENCE</scope>
    <source>
        <strain evidence="3">NBC_01432</strain>
    </source>
</reference>
<name>A0ABZ2A6F8_STRNV</name>
<dbReference type="Proteomes" id="UP001432209">
    <property type="component" value="Chromosome"/>
</dbReference>
<evidence type="ECO:0000313" key="3">
    <source>
        <dbReference type="EMBL" id="WUX52938.1"/>
    </source>
</evidence>
<keyword evidence="2" id="KW-0732">Signal</keyword>
<evidence type="ECO:0000256" key="1">
    <source>
        <dbReference type="SAM" id="Phobius"/>
    </source>
</evidence>
<accession>A0ABZ2A6F8</accession>
<evidence type="ECO:0000313" key="4">
    <source>
        <dbReference type="Proteomes" id="UP001432209"/>
    </source>
</evidence>
<proteinExistence type="predicted"/>
<protein>
    <submittedName>
        <fullName evidence="3">Uncharacterized protein</fullName>
    </submittedName>
</protein>
<evidence type="ECO:0000256" key="2">
    <source>
        <dbReference type="SAM" id="SignalP"/>
    </source>
</evidence>
<sequence>MKPLLWFVLIAALAANIYASASVDDSATQIWVNVTSGVVFLASATTLFTLRRRT</sequence>
<organism evidence="3 4">
    <name type="scientific">Streptomyces niveus</name>
    <name type="common">Streptomyces spheroides</name>
    <dbReference type="NCBI Taxonomy" id="193462"/>
    <lineage>
        <taxon>Bacteria</taxon>
        <taxon>Bacillati</taxon>
        <taxon>Actinomycetota</taxon>
        <taxon>Actinomycetes</taxon>
        <taxon>Kitasatosporales</taxon>
        <taxon>Streptomycetaceae</taxon>
        <taxon>Streptomyces</taxon>
    </lineage>
</organism>
<gene>
    <name evidence="3" type="ORF">OG442_16080</name>
</gene>
<keyword evidence="1" id="KW-1133">Transmembrane helix</keyword>
<dbReference type="RefSeq" id="WP_329076587.1">
    <property type="nucleotide sequence ID" value="NZ_CP108849.2"/>
</dbReference>